<dbReference type="EC" id="2.7.7.65" evidence="2"/>
<dbReference type="SMART" id="SM00267">
    <property type="entry name" value="GGDEF"/>
    <property type="match status" value="1"/>
</dbReference>
<comment type="cofactor">
    <cofactor evidence="1">
        <name>Mg(2+)</name>
        <dbReference type="ChEBI" id="CHEBI:18420"/>
    </cofactor>
</comment>
<name>A0AA95KPD6_9GAMM</name>
<dbReference type="AlphaFoldDB" id="A0AA95KPD6"/>
<protein>
    <recommendedName>
        <fullName evidence="2">diguanylate cyclase</fullName>
        <ecNumber evidence="2">2.7.7.65</ecNumber>
    </recommendedName>
</protein>
<dbReference type="FunFam" id="3.30.70.270:FF:000001">
    <property type="entry name" value="Diguanylate cyclase domain protein"/>
    <property type="match status" value="1"/>
</dbReference>
<dbReference type="Pfam" id="PF00990">
    <property type="entry name" value="GGDEF"/>
    <property type="match status" value="1"/>
</dbReference>
<dbReference type="PANTHER" id="PTHR45138">
    <property type="entry name" value="REGULATORY COMPONENTS OF SENSORY TRANSDUCTION SYSTEM"/>
    <property type="match status" value="1"/>
</dbReference>
<feature type="transmembrane region" description="Helical" evidence="4">
    <location>
        <begin position="30"/>
        <end position="48"/>
    </location>
</feature>
<evidence type="ECO:0000256" key="3">
    <source>
        <dbReference type="ARBA" id="ARBA00034247"/>
    </source>
</evidence>
<dbReference type="InterPro" id="IPR050469">
    <property type="entry name" value="Diguanylate_Cyclase"/>
</dbReference>
<feature type="transmembrane region" description="Helical" evidence="4">
    <location>
        <begin position="96"/>
        <end position="116"/>
    </location>
</feature>
<evidence type="ECO:0000259" key="5">
    <source>
        <dbReference type="PROSITE" id="PS50887"/>
    </source>
</evidence>
<proteinExistence type="predicted"/>
<feature type="domain" description="GGDEF" evidence="5">
    <location>
        <begin position="239"/>
        <end position="387"/>
    </location>
</feature>
<dbReference type="InterPro" id="IPR000160">
    <property type="entry name" value="GGDEF_dom"/>
</dbReference>
<feature type="transmembrane region" description="Helical" evidence="4">
    <location>
        <begin position="54"/>
        <end position="75"/>
    </location>
</feature>
<feature type="transmembrane region" description="Helical" evidence="4">
    <location>
        <begin position="147"/>
        <end position="167"/>
    </location>
</feature>
<dbReference type="Gene3D" id="3.30.70.270">
    <property type="match status" value="1"/>
</dbReference>
<dbReference type="GO" id="GO:1902201">
    <property type="term" value="P:negative regulation of bacterial-type flagellum-dependent cell motility"/>
    <property type="evidence" value="ECO:0007669"/>
    <property type="project" value="TreeGrafter"/>
</dbReference>
<accession>A0AA95KPD6</accession>
<keyword evidence="6" id="KW-0808">Transferase</keyword>
<organism evidence="6">
    <name type="scientific">Candidatus Thiothrix putei</name>
    <dbReference type="NCBI Taxonomy" id="3080811"/>
    <lineage>
        <taxon>Bacteria</taxon>
        <taxon>Pseudomonadati</taxon>
        <taxon>Pseudomonadota</taxon>
        <taxon>Gammaproteobacteria</taxon>
        <taxon>Thiotrichales</taxon>
        <taxon>Thiotrichaceae</taxon>
        <taxon>Thiothrix</taxon>
    </lineage>
</organism>
<feature type="transmembrane region" description="Helical" evidence="4">
    <location>
        <begin position="173"/>
        <end position="192"/>
    </location>
</feature>
<keyword evidence="4" id="KW-0812">Transmembrane</keyword>
<keyword evidence="4" id="KW-1133">Transmembrane helix</keyword>
<evidence type="ECO:0000256" key="1">
    <source>
        <dbReference type="ARBA" id="ARBA00001946"/>
    </source>
</evidence>
<dbReference type="GO" id="GO:0052621">
    <property type="term" value="F:diguanylate cyclase activity"/>
    <property type="evidence" value="ECO:0007669"/>
    <property type="project" value="UniProtKB-EC"/>
</dbReference>
<dbReference type="PROSITE" id="PS50887">
    <property type="entry name" value="GGDEF"/>
    <property type="match status" value="1"/>
</dbReference>
<dbReference type="InterPro" id="IPR029787">
    <property type="entry name" value="Nucleotide_cyclase"/>
</dbReference>
<dbReference type="PANTHER" id="PTHR45138:SF9">
    <property type="entry name" value="DIGUANYLATE CYCLASE DGCM-RELATED"/>
    <property type="match status" value="1"/>
</dbReference>
<dbReference type="GO" id="GO:0043709">
    <property type="term" value="P:cell adhesion involved in single-species biofilm formation"/>
    <property type="evidence" value="ECO:0007669"/>
    <property type="project" value="TreeGrafter"/>
</dbReference>
<comment type="catalytic activity">
    <reaction evidence="3">
        <text>2 GTP = 3',3'-c-di-GMP + 2 diphosphate</text>
        <dbReference type="Rhea" id="RHEA:24898"/>
        <dbReference type="ChEBI" id="CHEBI:33019"/>
        <dbReference type="ChEBI" id="CHEBI:37565"/>
        <dbReference type="ChEBI" id="CHEBI:58805"/>
        <dbReference type="EC" id="2.7.7.65"/>
    </reaction>
</comment>
<dbReference type="Proteomes" id="UP001301326">
    <property type="component" value="Chromosome"/>
</dbReference>
<reference evidence="6" key="2">
    <citation type="submission" date="2023-04" db="EMBL/GenBank/DDBJ databases">
        <authorList>
            <person name="Beletskiy A.V."/>
            <person name="Mardanov A.V."/>
            <person name="Ravin N.V."/>
        </authorList>
    </citation>
    <scope>NUCLEOTIDE SEQUENCE</scope>
    <source>
        <strain evidence="6">GKL-02</strain>
    </source>
</reference>
<dbReference type="NCBIfam" id="TIGR00254">
    <property type="entry name" value="GGDEF"/>
    <property type="match status" value="1"/>
</dbReference>
<evidence type="ECO:0000313" key="6">
    <source>
        <dbReference type="EMBL" id="WGZ94038.1"/>
    </source>
</evidence>
<reference evidence="6" key="1">
    <citation type="journal article" date="2023" name="Int. J. Mol. Sci.">
        <title>Metagenomics Revealed a New Genus 'Candidatus Thiocaldithrix dubininis' gen. nov., sp. nov. and a New Species 'Candidatus Thiothrix putei' sp. nov. in the Family Thiotrichaceae, Some Members of Which Have Traits of Both Na+- and H+-Motive Energetics.</title>
        <authorList>
            <person name="Ravin N.V."/>
            <person name="Muntyan M.S."/>
            <person name="Smolyakov D.D."/>
            <person name="Rudenko T.S."/>
            <person name="Beletsky A.V."/>
            <person name="Mardanov A.V."/>
            <person name="Grabovich M.Y."/>
        </authorList>
    </citation>
    <scope>NUCLEOTIDE SEQUENCE</scope>
    <source>
        <strain evidence="6">GKL-02</strain>
    </source>
</reference>
<evidence type="ECO:0000256" key="2">
    <source>
        <dbReference type="ARBA" id="ARBA00012528"/>
    </source>
</evidence>
<keyword evidence="4" id="KW-0472">Membrane</keyword>
<sequence>MNKKKTHSSLHSSPLILHGQIAFLSRHGSTWFLGNAFAASLFILLRWVDSDENMLLLIVWYASILATNVMRWLFGQRFLPSQHYSLEELQEFGQRYLTYSTLISALWGVSGFILFSQTISTQAVHILLLAGAIVAAMPVLALSSFALYVQIGAILLPVTLNLLLLGAAPQQSLALATLLLAVLLVMASRSITSLLNDLHAVQIQVQEQAHTDPVTQISNRRYFDSTFKTEWRRAAREGKPLSLLMIDVDYFKRYNDKHGHQAGDQCLQIIAQCIKAVARRASDVVARHGGEEFVILLPDTSLEDAVLLAERVRKSVEDQRVPHSDGAIPRIVTVSVGVSSCTPNTPHNAQALHDASIVYPAMLMNAADRALYRAKRNGRNQVAKESCGEGIIQLNLPSTAVTHAA</sequence>
<dbReference type="GO" id="GO:0005886">
    <property type="term" value="C:plasma membrane"/>
    <property type="evidence" value="ECO:0007669"/>
    <property type="project" value="TreeGrafter"/>
</dbReference>
<evidence type="ECO:0000256" key="4">
    <source>
        <dbReference type="SAM" id="Phobius"/>
    </source>
</evidence>
<dbReference type="InterPro" id="IPR043128">
    <property type="entry name" value="Rev_trsase/Diguanyl_cyclase"/>
</dbReference>
<dbReference type="KEGG" id="tput:QJT81_19970"/>
<keyword evidence="6" id="KW-0548">Nucleotidyltransferase</keyword>
<dbReference type="EMBL" id="CP124756">
    <property type="protein sequence ID" value="WGZ94038.1"/>
    <property type="molecule type" value="Genomic_DNA"/>
</dbReference>
<feature type="transmembrane region" description="Helical" evidence="4">
    <location>
        <begin position="122"/>
        <end position="140"/>
    </location>
</feature>
<dbReference type="SUPFAM" id="SSF55073">
    <property type="entry name" value="Nucleotide cyclase"/>
    <property type="match status" value="1"/>
</dbReference>
<dbReference type="CDD" id="cd01949">
    <property type="entry name" value="GGDEF"/>
    <property type="match status" value="1"/>
</dbReference>
<gene>
    <name evidence="6" type="ORF">QJT81_19970</name>
</gene>